<dbReference type="AlphaFoldDB" id="A0A6J7S592"/>
<organism evidence="2">
    <name type="scientific">freshwater metagenome</name>
    <dbReference type="NCBI Taxonomy" id="449393"/>
    <lineage>
        <taxon>unclassified sequences</taxon>
        <taxon>metagenomes</taxon>
        <taxon>ecological metagenomes</taxon>
    </lineage>
</organism>
<name>A0A6J7S592_9ZZZZ</name>
<evidence type="ECO:0000313" key="2">
    <source>
        <dbReference type="EMBL" id="CAB5035570.1"/>
    </source>
</evidence>
<protein>
    <submittedName>
        <fullName evidence="2">Unannotated protein</fullName>
    </submittedName>
</protein>
<reference evidence="2" key="1">
    <citation type="submission" date="2020-05" db="EMBL/GenBank/DDBJ databases">
        <authorList>
            <person name="Chiriac C."/>
            <person name="Salcher M."/>
            <person name="Ghai R."/>
            <person name="Kavagutti S V."/>
        </authorList>
    </citation>
    <scope>NUCLEOTIDE SEQUENCE</scope>
</reference>
<proteinExistence type="predicted"/>
<dbReference type="EMBL" id="CAFBPX010000138">
    <property type="protein sequence ID" value="CAB5035570.1"/>
    <property type="molecule type" value="Genomic_DNA"/>
</dbReference>
<accession>A0A6J7S592</accession>
<evidence type="ECO:0000256" key="1">
    <source>
        <dbReference type="SAM" id="MobiDB-lite"/>
    </source>
</evidence>
<gene>
    <name evidence="2" type="ORF">UFOPK4175_00818</name>
</gene>
<sequence length="215" mass="22615">MHWIGTGENSPRKRIASRISSGPVEQLSPIASTLSASSVVRTASMSVPRSIFPPFGRSETEVWIGTLRPAVTNASRAPKTAALTSRMSCAVSINSRSTPPSSSPRACSSKIVTSSRKEIAPSVGSSEEGSWPVGPIEPATKRSSPTAARAISPARRLISKVCSAKPHSSSFKRLAWKVSVSTTSAPASTIEVCTPSITSGRLRISASWHLPARPP</sequence>
<feature type="region of interest" description="Disordered" evidence="1">
    <location>
        <begin position="118"/>
        <end position="148"/>
    </location>
</feature>